<dbReference type="GeneID" id="5010171"/>
<feature type="transmembrane region" description="Helical" evidence="1">
    <location>
        <begin position="27"/>
        <end position="48"/>
    </location>
</feature>
<sequence length="564" mass="66293">MNKQSIDHFFNRCLRANLGRFKMRTQILIINGIILTLLIPSILIAYAINMYSIEQILYHSLQGSTILEMSKHLDTASILLNHQLNSAFIRTQISLTNLNQLYWLQQQNEIIATSQISRMCDYFQPTLPPEHNYSILCFSTFGQESSPQTSQQNTNVSQQLQSVTNLVGSLILSSMRLNDGYLPNQIYFISSVNSNQYGFLYPQLTIYPNYNPKERQWYKSHFENLQKDKNNNTQITNIYKYFDAQPIYSITMTQSMLNLKKEVEGLFCADLVFTNNLIPQLNINIMIVNTEGTLILSNYKNDIVSNSSLLISFYDEEITGFTTDDWNSILNYYYTKQINSTCNYEQFQILCRFNSIYNKDVVIQIIKLQNIDYFLILFYDIQIEEEIQFNINHLLHIIHQNLNQLILVTILASVGIISLQVIIIYIIFLPMYKVISQSLYFLKKQQKSNQQQPQNLLQKINEFQNIIINKIRPNQNQQESNNALMQFKFKFNTLFDRVLEQRMTINPQCQIIQQFKYPRKGVYNCLDILNIIKEGQIQDNYYEQQSANPKSYSSRRFFNFNVEQ</sequence>
<keyword evidence="1" id="KW-1133">Transmembrane helix</keyword>
<accession>A0BEM2</accession>
<dbReference type="Proteomes" id="UP000000600">
    <property type="component" value="Unassembled WGS sequence"/>
</dbReference>
<dbReference type="KEGG" id="ptm:GSPATT00028022001"/>
<feature type="transmembrane region" description="Helical" evidence="1">
    <location>
        <begin position="405"/>
        <end position="428"/>
    </location>
</feature>
<keyword evidence="1" id="KW-0472">Membrane</keyword>
<dbReference type="EMBL" id="CT867989">
    <property type="protein sequence ID" value="CAK56989.1"/>
    <property type="molecule type" value="Genomic_DNA"/>
</dbReference>
<organism evidence="2 3">
    <name type="scientific">Paramecium tetraurelia</name>
    <dbReference type="NCBI Taxonomy" id="5888"/>
    <lineage>
        <taxon>Eukaryota</taxon>
        <taxon>Sar</taxon>
        <taxon>Alveolata</taxon>
        <taxon>Ciliophora</taxon>
        <taxon>Intramacronucleata</taxon>
        <taxon>Oligohymenophorea</taxon>
        <taxon>Peniculida</taxon>
        <taxon>Parameciidae</taxon>
        <taxon>Paramecium</taxon>
    </lineage>
</organism>
<name>A0BEM2_PARTE</name>
<dbReference type="RefSeq" id="XP_001424387.1">
    <property type="nucleotide sequence ID" value="XM_001424350.1"/>
</dbReference>
<dbReference type="OMA" id="IMIVNTE"/>
<evidence type="ECO:0000313" key="2">
    <source>
        <dbReference type="EMBL" id="CAK56989.1"/>
    </source>
</evidence>
<evidence type="ECO:0000256" key="1">
    <source>
        <dbReference type="SAM" id="Phobius"/>
    </source>
</evidence>
<evidence type="ECO:0008006" key="4">
    <source>
        <dbReference type="Google" id="ProtNLM"/>
    </source>
</evidence>
<dbReference type="OrthoDB" id="10381304at2759"/>
<dbReference type="HOGENOM" id="CLU_476076_0_0_1"/>
<keyword evidence="1" id="KW-0812">Transmembrane</keyword>
<reference evidence="2 3" key="1">
    <citation type="journal article" date="2006" name="Nature">
        <title>Global trends of whole-genome duplications revealed by the ciliate Paramecium tetraurelia.</title>
        <authorList>
            <consortium name="Genoscope"/>
            <person name="Aury J.-M."/>
            <person name="Jaillon O."/>
            <person name="Duret L."/>
            <person name="Noel B."/>
            <person name="Jubin C."/>
            <person name="Porcel B.M."/>
            <person name="Segurens B."/>
            <person name="Daubin V."/>
            <person name="Anthouard V."/>
            <person name="Aiach N."/>
            <person name="Arnaiz O."/>
            <person name="Billaut A."/>
            <person name="Beisson J."/>
            <person name="Blanc I."/>
            <person name="Bouhouche K."/>
            <person name="Camara F."/>
            <person name="Duharcourt S."/>
            <person name="Guigo R."/>
            <person name="Gogendeau D."/>
            <person name="Katinka M."/>
            <person name="Keller A.-M."/>
            <person name="Kissmehl R."/>
            <person name="Klotz C."/>
            <person name="Koll F."/>
            <person name="Le Moue A."/>
            <person name="Lepere C."/>
            <person name="Malinsky S."/>
            <person name="Nowacki M."/>
            <person name="Nowak J.K."/>
            <person name="Plattner H."/>
            <person name="Poulain J."/>
            <person name="Ruiz F."/>
            <person name="Serrano V."/>
            <person name="Zagulski M."/>
            <person name="Dessen P."/>
            <person name="Betermier M."/>
            <person name="Weissenbach J."/>
            <person name="Scarpelli C."/>
            <person name="Schachter V."/>
            <person name="Sperling L."/>
            <person name="Meyer E."/>
            <person name="Cohen J."/>
            <person name="Wincker P."/>
        </authorList>
    </citation>
    <scope>NUCLEOTIDE SEQUENCE [LARGE SCALE GENOMIC DNA]</scope>
    <source>
        <strain evidence="2 3">Stock d4-2</strain>
    </source>
</reference>
<dbReference type="InParanoid" id="A0BEM2"/>
<dbReference type="AlphaFoldDB" id="A0BEM2"/>
<proteinExistence type="predicted"/>
<evidence type="ECO:0000313" key="3">
    <source>
        <dbReference type="Proteomes" id="UP000000600"/>
    </source>
</evidence>
<protein>
    <recommendedName>
        <fullName evidence="4">Cache domain-containing protein</fullName>
    </recommendedName>
</protein>
<dbReference type="Gene3D" id="3.30.450.20">
    <property type="entry name" value="PAS domain"/>
    <property type="match status" value="1"/>
</dbReference>
<keyword evidence="3" id="KW-1185">Reference proteome</keyword>
<gene>
    <name evidence="2" type="ORF">GSPATT00028022001</name>
</gene>